<name>A0ABT0R2H5_9MICO</name>
<evidence type="ECO:0000313" key="1">
    <source>
        <dbReference type="EMBL" id="MCL6424138.1"/>
    </source>
</evidence>
<reference evidence="1" key="1">
    <citation type="submission" date="2022-02" db="EMBL/GenBank/DDBJ databases">
        <authorList>
            <person name="Lee M."/>
            <person name="Kim S.-J."/>
            <person name="Jung M.-Y."/>
        </authorList>
    </citation>
    <scope>NUCLEOTIDE SEQUENCE</scope>
    <source>
        <strain evidence="1">JHP9</strain>
    </source>
</reference>
<gene>
    <name evidence="1" type="ORF">Bequi_12245</name>
</gene>
<sequence length="268" mass="27571">MSDLPDPSVFTGAAARDLVPLPRAAALMLWAGAYLRGDIGPDDAAIAARGSGHRHAETSGEDLFDWMTGLRRIPLVSLQLVLPVPGRIAGLIGPPAAIGAALEAEQAIVVGAAGLADHTLVPAAEPIGSEGMRGVHVQWERFAAPPGAATAPPMLGGSARRDFLRSLHRAASGTVALDLVPEEQVELASLPPGWTATLPPPGLAPSDQQQLVLTARTLLLAGQELLSPGTARALAEESARAQVLRQLRDGAREALAETVGGIAADGLR</sequence>
<dbReference type="Proteomes" id="UP001203761">
    <property type="component" value="Unassembled WGS sequence"/>
</dbReference>
<proteinExistence type="predicted"/>
<organism evidence="1 2">
    <name type="scientific">Brachybacterium equifaecis</name>
    <dbReference type="NCBI Taxonomy" id="2910770"/>
    <lineage>
        <taxon>Bacteria</taxon>
        <taxon>Bacillati</taxon>
        <taxon>Actinomycetota</taxon>
        <taxon>Actinomycetes</taxon>
        <taxon>Micrococcales</taxon>
        <taxon>Dermabacteraceae</taxon>
        <taxon>Brachybacterium</taxon>
    </lineage>
</organism>
<accession>A0ABT0R2H5</accession>
<protein>
    <submittedName>
        <fullName evidence="1">Uncharacterized protein</fullName>
    </submittedName>
</protein>
<dbReference type="EMBL" id="JAKNCJ010000008">
    <property type="protein sequence ID" value="MCL6424138.1"/>
    <property type="molecule type" value="Genomic_DNA"/>
</dbReference>
<comment type="caution">
    <text evidence="1">The sequence shown here is derived from an EMBL/GenBank/DDBJ whole genome shotgun (WGS) entry which is preliminary data.</text>
</comment>
<evidence type="ECO:0000313" key="2">
    <source>
        <dbReference type="Proteomes" id="UP001203761"/>
    </source>
</evidence>
<dbReference type="RefSeq" id="WP_249738218.1">
    <property type="nucleotide sequence ID" value="NZ_JAKNCJ010000008.1"/>
</dbReference>
<keyword evidence="2" id="KW-1185">Reference proteome</keyword>